<proteinExistence type="predicted"/>
<evidence type="ECO:0000313" key="8">
    <source>
        <dbReference type="Proteomes" id="UP000009047"/>
    </source>
</evidence>
<dbReference type="AlphaFoldDB" id="E1QLJ5"/>
<feature type="transmembrane region" description="Helical" evidence="6">
    <location>
        <begin position="291"/>
        <end position="313"/>
    </location>
</feature>
<name>E1QLJ5_DESB2</name>
<reference evidence="7 8" key="1">
    <citation type="journal article" date="2010" name="Stand. Genomic Sci.">
        <title>Complete genome sequence of Desulfarculus baarsii type strain (2st14).</title>
        <authorList>
            <person name="Sun H."/>
            <person name="Spring S."/>
            <person name="Lapidus A."/>
            <person name="Davenport K."/>
            <person name="Del Rio T.G."/>
            <person name="Tice H."/>
            <person name="Nolan M."/>
            <person name="Copeland A."/>
            <person name="Cheng J.F."/>
            <person name="Lucas S."/>
            <person name="Tapia R."/>
            <person name="Goodwin L."/>
            <person name="Pitluck S."/>
            <person name="Ivanova N."/>
            <person name="Pagani I."/>
            <person name="Mavromatis K."/>
            <person name="Ovchinnikova G."/>
            <person name="Pati A."/>
            <person name="Chen A."/>
            <person name="Palaniappan K."/>
            <person name="Hauser L."/>
            <person name="Chang Y.J."/>
            <person name="Jeffries C.D."/>
            <person name="Detter J.C."/>
            <person name="Han C."/>
            <person name="Rohde M."/>
            <person name="Brambilla E."/>
            <person name="Goker M."/>
            <person name="Woyke T."/>
            <person name="Bristow J."/>
            <person name="Eisen J.A."/>
            <person name="Markowitz V."/>
            <person name="Hugenholtz P."/>
            <person name="Kyrpides N.C."/>
            <person name="Klenk H.P."/>
            <person name="Land M."/>
        </authorList>
    </citation>
    <scope>NUCLEOTIDE SEQUENCE [LARGE SCALE GENOMIC DNA]</scope>
    <source>
        <strain evidence="8">ATCC 33931 / DSM 2075 / LMG 7858 / VKM B-1802 / 2st14</strain>
    </source>
</reference>
<comment type="subcellular location">
    <subcellularLocation>
        <location evidence="1">Cell membrane</location>
        <topology evidence="1">Multi-pass membrane protein</topology>
    </subcellularLocation>
</comment>
<dbReference type="OrthoDB" id="9815657at2"/>
<evidence type="ECO:0000256" key="3">
    <source>
        <dbReference type="ARBA" id="ARBA00022692"/>
    </source>
</evidence>
<dbReference type="HOGENOM" id="CLU_820684_0_0_7"/>
<dbReference type="RefSeq" id="WP_013259867.1">
    <property type="nucleotide sequence ID" value="NC_014365.1"/>
</dbReference>
<dbReference type="KEGG" id="dbr:Deba_3077"/>
<dbReference type="eggNOG" id="COG0392">
    <property type="taxonomic scope" value="Bacteria"/>
</dbReference>
<evidence type="ECO:0000256" key="6">
    <source>
        <dbReference type="SAM" id="Phobius"/>
    </source>
</evidence>
<dbReference type="Pfam" id="PF03706">
    <property type="entry name" value="LPG_synthase_TM"/>
    <property type="match status" value="1"/>
</dbReference>
<keyword evidence="2" id="KW-1003">Cell membrane</keyword>
<feature type="transmembrane region" description="Helical" evidence="6">
    <location>
        <begin position="259"/>
        <end position="279"/>
    </location>
</feature>
<dbReference type="GO" id="GO:0005886">
    <property type="term" value="C:plasma membrane"/>
    <property type="evidence" value="ECO:0007669"/>
    <property type="project" value="UniProtKB-SubCell"/>
</dbReference>
<keyword evidence="5 6" id="KW-0472">Membrane</keyword>
<keyword evidence="4 6" id="KW-1133">Transmembrane helix</keyword>
<accession>E1QLJ5</accession>
<dbReference type="InterPro" id="IPR022791">
    <property type="entry name" value="L-PG_synthase/AglD"/>
</dbReference>
<organism evidence="7 8">
    <name type="scientific">Desulfarculus baarsii (strain ATCC 33931 / DSM 2075 / LMG 7858 / VKM B-1802 / 2st14)</name>
    <dbReference type="NCBI Taxonomy" id="644282"/>
    <lineage>
        <taxon>Bacteria</taxon>
        <taxon>Pseudomonadati</taxon>
        <taxon>Thermodesulfobacteriota</taxon>
        <taxon>Desulfarculia</taxon>
        <taxon>Desulfarculales</taxon>
        <taxon>Desulfarculaceae</taxon>
        <taxon>Desulfarculus</taxon>
    </lineage>
</organism>
<feature type="transmembrane region" description="Helical" evidence="6">
    <location>
        <begin position="43"/>
        <end position="60"/>
    </location>
</feature>
<feature type="transmembrane region" description="Helical" evidence="6">
    <location>
        <begin position="118"/>
        <end position="141"/>
    </location>
</feature>
<keyword evidence="8" id="KW-1185">Reference proteome</keyword>
<evidence type="ECO:0000313" key="7">
    <source>
        <dbReference type="EMBL" id="ADK86430.1"/>
    </source>
</evidence>
<feature type="transmembrane region" description="Helical" evidence="6">
    <location>
        <begin position="6"/>
        <end position="23"/>
    </location>
</feature>
<dbReference type="EMBL" id="CP002085">
    <property type="protein sequence ID" value="ADK86430.1"/>
    <property type="molecule type" value="Genomic_DNA"/>
</dbReference>
<evidence type="ECO:0000256" key="5">
    <source>
        <dbReference type="ARBA" id="ARBA00023136"/>
    </source>
</evidence>
<evidence type="ECO:0008006" key="9">
    <source>
        <dbReference type="Google" id="ProtNLM"/>
    </source>
</evidence>
<protein>
    <recommendedName>
        <fullName evidence="9">Lysylphosphatidylglycerol synthetase/UPF0104</fullName>
    </recommendedName>
</protein>
<evidence type="ECO:0000256" key="4">
    <source>
        <dbReference type="ARBA" id="ARBA00022989"/>
    </source>
</evidence>
<keyword evidence="3 6" id="KW-0812">Transmembrane</keyword>
<dbReference type="Proteomes" id="UP000009047">
    <property type="component" value="Chromosome"/>
</dbReference>
<feature type="transmembrane region" description="Helical" evidence="6">
    <location>
        <begin position="319"/>
        <end position="334"/>
    </location>
</feature>
<evidence type="ECO:0000256" key="1">
    <source>
        <dbReference type="ARBA" id="ARBA00004651"/>
    </source>
</evidence>
<dbReference type="STRING" id="644282.Deba_3077"/>
<sequence length="338" mass="35853">MNLRKLTSLAVALAVTGGLFYFLARTTTWEDWIAIFGGLDARCLFGFLALYLASMALRAARYRLLLRASSAVSPPGMKDLLLVTFASNLFVDLLPARSGSLAYIVFLNRKLKVELSSCVSSFAYSFVFDIFGMLPLFGLAIWLHARQTGDSGLALYGLLAVLAVAGVAALVMLERLLNWGAAVAGRRAARLGGRQRAFLQKAAAEALAMAADVTRVRQSGVFWRLLGVSVAIRLGKYVGLYVLIMGFAGQFGQAVVDALGFPLVLFALLAAEATASLPVSGIAGFGAYEGVMGATLLAAGLAQAQAAMIPFALHLTTQAIDYCLGGLALAWLGLKKRD</sequence>
<gene>
    <name evidence="7" type="ordered locus">Deba_3077</name>
</gene>
<dbReference type="PANTHER" id="PTHR39087:SF2">
    <property type="entry name" value="UPF0104 MEMBRANE PROTEIN MJ1595"/>
    <property type="match status" value="1"/>
</dbReference>
<evidence type="ECO:0000256" key="2">
    <source>
        <dbReference type="ARBA" id="ARBA00022475"/>
    </source>
</evidence>
<feature type="transmembrane region" description="Helical" evidence="6">
    <location>
        <begin position="225"/>
        <end position="247"/>
    </location>
</feature>
<dbReference type="PANTHER" id="PTHR39087">
    <property type="entry name" value="UPF0104 MEMBRANE PROTEIN MJ1595"/>
    <property type="match status" value="1"/>
</dbReference>
<feature type="transmembrane region" description="Helical" evidence="6">
    <location>
        <begin position="153"/>
        <end position="173"/>
    </location>
</feature>